<evidence type="ECO:0000313" key="10">
    <source>
        <dbReference type="Proteomes" id="UP000054217"/>
    </source>
</evidence>
<dbReference type="InterPro" id="IPR018027">
    <property type="entry name" value="Asn/Gln_amidotransferase"/>
</dbReference>
<dbReference type="Pfam" id="PF02637">
    <property type="entry name" value="GatB_Yqey"/>
    <property type="match status" value="1"/>
</dbReference>
<keyword evidence="10" id="KW-1185">Reference proteome</keyword>
<comment type="subunit">
    <text evidence="7">Subunit of the heterotrimeric GatCAB amidotransferase (AdT) complex, composed of A, B and C subunits.</text>
</comment>
<feature type="domain" description="Asn/Gln amidotransferase" evidence="8">
    <location>
        <begin position="377"/>
        <end position="523"/>
    </location>
</feature>
<protein>
    <recommendedName>
        <fullName evidence="7">Glutamyl-tRNA(Gln) amidotransferase subunit B, mitochondrial</fullName>
        <shortName evidence="7">Glu-AdT subunit B</shortName>
        <ecNumber evidence="7">6.3.5.-</ecNumber>
    </recommendedName>
</protein>
<dbReference type="InParanoid" id="A0A0C3JTG7"/>
<dbReference type="NCBIfam" id="NF004014">
    <property type="entry name" value="PRK05477.1-4"/>
    <property type="match status" value="1"/>
</dbReference>
<dbReference type="PANTHER" id="PTHR11659">
    <property type="entry name" value="GLUTAMYL-TRNA GLN AMIDOTRANSFERASE SUBUNIT B MITOCHONDRIAL AND PROKARYOTIC PET112-RELATED"/>
    <property type="match status" value="1"/>
</dbReference>
<organism evidence="9 10">
    <name type="scientific">Pisolithus tinctorius Marx 270</name>
    <dbReference type="NCBI Taxonomy" id="870435"/>
    <lineage>
        <taxon>Eukaryota</taxon>
        <taxon>Fungi</taxon>
        <taxon>Dikarya</taxon>
        <taxon>Basidiomycota</taxon>
        <taxon>Agaricomycotina</taxon>
        <taxon>Agaricomycetes</taxon>
        <taxon>Agaricomycetidae</taxon>
        <taxon>Boletales</taxon>
        <taxon>Sclerodermatineae</taxon>
        <taxon>Pisolithaceae</taxon>
        <taxon>Pisolithus</taxon>
    </lineage>
</organism>
<comment type="similarity">
    <text evidence="1 7">Belongs to the GatB/GatE family. GatB subfamily.</text>
</comment>
<accession>A0A0C3JTG7</accession>
<dbReference type="HOGENOM" id="CLU_019240_4_0_1"/>
<dbReference type="InterPro" id="IPR004413">
    <property type="entry name" value="GatB"/>
</dbReference>
<evidence type="ECO:0000256" key="2">
    <source>
        <dbReference type="ARBA" id="ARBA00022598"/>
    </source>
</evidence>
<comment type="catalytic activity">
    <reaction evidence="6 7">
        <text>L-glutamyl-tRNA(Gln) + L-glutamine + ATP + H2O = L-glutaminyl-tRNA(Gln) + L-glutamate + ADP + phosphate + H(+)</text>
        <dbReference type="Rhea" id="RHEA:17521"/>
        <dbReference type="Rhea" id="RHEA-COMP:9681"/>
        <dbReference type="Rhea" id="RHEA-COMP:9684"/>
        <dbReference type="ChEBI" id="CHEBI:15377"/>
        <dbReference type="ChEBI" id="CHEBI:15378"/>
        <dbReference type="ChEBI" id="CHEBI:29985"/>
        <dbReference type="ChEBI" id="CHEBI:30616"/>
        <dbReference type="ChEBI" id="CHEBI:43474"/>
        <dbReference type="ChEBI" id="CHEBI:58359"/>
        <dbReference type="ChEBI" id="CHEBI:78520"/>
        <dbReference type="ChEBI" id="CHEBI:78521"/>
        <dbReference type="ChEBI" id="CHEBI:456216"/>
    </reaction>
</comment>
<dbReference type="HAMAP" id="MF_00121">
    <property type="entry name" value="GatB"/>
    <property type="match status" value="1"/>
</dbReference>
<evidence type="ECO:0000256" key="5">
    <source>
        <dbReference type="ARBA" id="ARBA00022917"/>
    </source>
</evidence>
<dbReference type="InterPro" id="IPR003789">
    <property type="entry name" value="Asn/Gln_tRNA_amidoTrase-B-like"/>
</dbReference>
<comment type="function">
    <text evidence="7">Allows the formation of correctly charged Gln-tRNA(Gln) through the transamidation of misacylated Glu-tRNA(Gln) in the mitochondria. The reaction takes place in the presence of glutamine and ATP through an activated gamma-phospho-Glu-tRNA(Gln).</text>
</comment>
<dbReference type="InterPro" id="IPR017958">
    <property type="entry name" value="Gln-tRNA_amidoTrfase_suB_CS"/>
</dbReference>
<keyword evidence="5 7" id="KW-0648">Protein biosynthesis</keyword>
<dbReference type="Proteomes" id="UP000054217">
    <property type="component" value="Unassembled WGS sequence"/>
</dbReference>
<dbReference type="NCBIfam" id="TIGR00133">
    <property type="entry name" value="gatB"/>
    <property type="match status" value="1"/>
</dbReference>
<dbReference type="STRING" id="870435.A0A0C3JTG7"/>
<dbReference type="SUPFAM" id="SSF89095">
    <property type="entry name" value="GatB/YqeY motif"/>
    <property type="match status" value="1"/>
</dbReference>
<keyword evidence="7" id="KW-0496">Mitochondrion</keyword>
<evidence type="ECO:0000256" key="4">
    <source>
        <dbReference type="ARBA" id="ARBA00022840"/>
    </source>
</evidence>
<dbReference type="SUPFAM" id="SSF55931">
    <property type="entry name" value="Glutamine synthetase/guanido kinase"/>
    <property type="match status" value="1"/>
</dbReference>
<dbReference type="Pfam" id="PF02934">
    <property type="entry name" value="GatB_N"/>
    <property type="match status" value="1"/>
</dbReference>
<dbReference type="InterPro" id="IPR023168">
    <property type="entry name" value="GatB_Yqey_C_2"/>
</dbReference>
<dbReference type="GO" id="GO:0032543">
    <property type="term" value="P:mitochondrial translation"/>
    <property type="evidence" value="ECO:0007669"/>
    <property type="project" value="UniProtKB-UniRule"/>
</dbReference>
<evidence type="ECO:0000256" key="1">
    <source>
        <dbReference type="ARBA" id="ARBA00005306"/>
    </source>
</evidence>
<dbReference type="InterPro" id="IPR017959">
    <property type="entry name" value="Asn/Gln-tRNA_amidoTrfase_suB/E"/>
</dbReference>
<evidence type="ECO:0000256" key="3">
    <source>
        <dbReference type="ARBA" id="ARBA00022741"/>
    </source>
</evidence>
<dbReference type="GO" id="GO:0005524">
    <property type="term" value="F:ATP binding"/>
    <property type="evidence" value="ECO:0007669"/>
    <property type="project" value="UniProtKB-KW"/>
</dbReference>
<evidence type="ECO:0000313" key="9">
    <source>
        <dbReference type="EMBL" id="KIO12428.1"/>
    </source>
</evidence>
<keyword evidence="3 7" id="KW-0547">Nucleotide-binding</keyword>
<name>A0A0C3JTG7_PISTI</name>
<keyword evidence="2 7" id="KW-0436">Ligase</keyword>
<reference evidence="10" key="2">
    <citation type="submission" date="2015-01" db="EMBL/GenBank/DDBJ databases">
        <title>Evolutionary Origins and Diversification of the Mycorrhizal Mutualists.</title>
        <authorList>
            <consortium name="DOE Joint Genome Institute"/>
            <consortium name="Mycorrhizal Genomics Consortium"/>
            <person name="Kohler A."/>
            <person name="Kuo A."/>
            <person name="Nagy L.G."/>
            <person name="Floudas D."/>
            <person name="Copeland A."/>
            <person name="Barry K.W."/>
            <person name="Cichocki N."/>
            <person name="Veneault-Fourrey C."/>
            <person name="LaButti K."/>
            <person name="Lindquist E.A."/>
            <person name="Lipzen A."/>
            <person name="Lundell T."/>
            <person name="Morin E."/>
            <person name="Murat C."/>
            <person name="Riley R."/>
            <person name="Ohm R."/>
            <person name="Sun H."/>
            <person name="Tunlid A."/>
            <person name="Henrissat B."/>
            <person name="Grigoriev I.V."/>
            <person name="Hibbett D.S."/>
            <person name="Martin F."/>
        </authorList>
    </citation>
    <scope>NUCLEOTIDE SEQUENCE [LARGE SCALE GENOMIC DNA]</scope>
    <source>
        <strain evidence="10">Marx 270</strain>
    </source>
</reference>
<sequence length="527" mass="58987">MNLVRPRPIWRAQCHWKSQELWRFKGLRGIHKQRERVEDRRWPGWEVVVGIEVHAQIKSRKKLFSGEYDSGVTTAFVGDTKKAPNTAVSCFDAALPGTLPSLNPKCVELAVRTALALNAHVQRRSAFDRKHYFYPDLPSGYQITQRYAPLARGGYLKLSRGDVTVRITQLQLEQDTAKSTFHAGRRVSLIDLNRAGSGLMEIVSEPDMRSPEEAGDYVRTLQTLLRAVGSSDGSMELGSLRCDINVSVNRHGQAPGTRCEIKNLNSIKFMMTAITSEVFHHIELLESGRTVPQETRGFDEDKAETFKLRSKEDSPDYRYMPDPNLPPLLLSQEYIERVRSSMPELPSETRVRLLSMGLSERDADVLMTVDAGREVGFDGEIGKGACLSHRMTHDLLGQLAARKETFSDNPVSVKHMGELIDMVQSGKVTGTSGKTLLRHMISHRSLDSPSKLAKELGLIALSRDDSSLVKEWCLEAIEELPQQAEAVRKGNLPVLNKLVGKVMKLGKGRANAETVRTLLLALLRQER</sequence>
<reference evidence="9 10" key="1">
    <citation type="submission" date="2014-04" db="EMBL/GenBank/DDBJ databases">
        <authorList>
            <consortium name="DOE Joint Genome Institute"/>
            <person name="Kuo A."/>
            <person name="Kohler A."/>
            <person name="Costa M.D."/>
            <person name="Nagy L.G."/>
            <person name="Floudas D."/>
            <person name="Copeland A."/>
            <person name="Barry K.W."/>
            <person name="Cichocki N."/>
            <person name="Veneault-Fourrey C."/>
            <person name="LaButti K."/>
            <person name="Lindquist E.A."/>
            <person name="Lipzen A."/>
            <person name="Lundell T."/>
            <person name="Morin E."/>
            <person name="Murat C."/>
            <person name="Sun H."/>
            <person name="Tunlid A."/>
            <person name="Henrissat B."/>
            <person name="Grigoriev I.V."/>
            <person name="Hibbett D.S."/>
            <person name="Martin F."/>
            <person name="Nordberg H.P."/>
            <person name="Cantor M.N."/>
            <person name="Hua S.X."/>
        </authorList>
    </citation>
    <scope>NUCLEOTIDE SEQUENCE [LARGE SCALE GENOMIC DNA]</scope>
    <source>
        <strain evidence="9 10">Marx 270</strain>
    </source>
</reference>
<dbReference type="InterPro" id="IPR014746">
    <property type="entry name" value="Gln_synth/guanido_kin_cat_dom"/>
</dbReference>
<evidence type="ECO:0000259" key="8">
    <source>
        <dbReference type="SMART" id="SM00845"/>
    </source>
</evidence>
<dbReference type="EC" id="6.3.5.-" evidence="7"/>
<dbReference type="GO" id="GO:0070681">
    <property type="term" value="P:glutaminyl-tRNAGln biosynthesis via transamidation"/>
    <property type="evidence" value="ECO:0007669"/>
    <property type="project" value="UniProtKB-UniRule"/>
</dbReference>
<dbReference type="GO" id="GO:0030956">
    <property type="term" value="C:glutamyl-tRNA(Gln) amidotransferase complex"/>
    <property type="evidence" value="ECO:0007669"/>
    <property type="project" value="UniProtKB-UniRule"/>
</dbReference>
<dbReference type="SMART" id="SM00845">
    <property type="entry name" value="GatB_Yqey"/>
    <property type="match status" value="1"/>
</dbReference>
<dbReference type="GO" id="GO:0050567">
    <property type="term" value="F:glutaminyl-tRNA synthase (glutamine-hydrolyzing) activity"/>
    <property type="evidence" value="ECO:0007669"/>
    <property type="project" value="UniProtKB-UniRule"/>
</dbReference>
<dbReference type="FunCoup" id="A0A0C3JTG7">
    <property type="interactions" value="308"/>
</dbReference>
<dbReference type="Gene3D" id="1.10.10.410">
    <property type="match status" value="1"/>
</dbReference>
<dbReference type="PANTHER" id="PTHR11659:SF0">
    <property type="entry name" value="GLUTAMYL-TRNA(GLN) AMIDOTRANSFERASE SUBUNIT B, MITOCHONDRIAL"/>
    <property type="match status" value="1"/>
</dbReference>
<evidence type="ECO:0000256" key="6">
    <source>
        <dbReference type="ARBA" id="ARBA00047913"/>
    </source>
</evidence>
<comment type="subcellular location">
    <subcellularLocation>
        <location evidence="7">Mitochondrion</location>
    </subcellularLocation>
</comment>
<dbReference type="AlphaFoldDB" id="A0A0C3JTG7"/>
<dbReference type="PROSITE" id="PS01234">
    <property type="entry name" value="GATB"/>
    <property type="match status" value="1"/>
</dbReference>
<dbReference type="OrthoDB" id="1722066at2759"/>
<gene>
    <name evidence="9" type="ORF">M404DRAFT_958511</name>
</gene>
<evidence type="ECO:0000256" key="7">
    <source>
        <dbReference type="HAMAP-Rule" id="MF_03147"/>
    </source>
</evidence>
<keyword evidence="4 7" id="KW-0067">ATP-binding</keyword>
<dbReference type="NCBIfam" id="NF004012">
    <property type="entry name" value="PRK05477.1-2"/>
    <property type="match status" value="1"/>
</dbReference>
<dbReference type="GO" id="GO:0005739">
    <property type="term" value="C:mitochondrion"/>
    <property type="evidence" value="ECO:0007669"/>
    <property type="project" value="UniProtKB-SubCell"/>
</dbReference>
<proteinExistence type="inferred from homology"/>
<dbReference type="EMBL" id="KN831947">
    <property type="protein sequence ID" value="KIO12428.1"/>
    <property type="molecule type" value="Genomic_DNA"/>
</dbReference>
<dbReference type="InterPro" id="IPR006075">
    <property type="entry name" value="Asn/Gln-tRNA_Trfase_suB/E_cat"/>
</dbReference>